<dbReference type="GO" id="GO:0008676">
    <property type="term" value="F:3-deoxy-8-phosphooctulonate synthase activity"/>
    <property type="evidence" value="ECO:0007669"/>
    <property type="project" value="UniProtKB-EC"/>
</dbReference>
<comment type="caution">
    <text evidence="13">The sequence shown here is derived from an EMBL/GenBank/DDBJ whole genome shotgun (WGS) entry which is preliminary data.</text>
</comment>
<proteinExistence type="inferred from homology"/>
<feature type="domain" description="DAHP synthetase I/KDSA" evidence="12">
    <location>
        <begin position="406"/>
        <end position="659"/>
    </location>
</feature>
<comment type="similarity">
    <text evidence="2">Belongs to the KdsA family.</text>
</comment>
<dbReference type="NCBIfam" id="NF003543">
    <property type="entry name" value="PRK05198.1"/>
    <property type="match status" value="1"/>
</dbReference>
<evidence type="ECO:0000256" key="2">
    <source>
        <dbReference type="ARBA" id="ARBA00010499"/>
    </source>
</evidence>
<dbReference type="GO" id="GO:0010306">
    <property type="term" value="P:rhamnogalacturonan II biosynthetic process"/>
    <property type="evidence" value="ECO:0007669"/>
    <property type="project" value="UniProtKB-ARBA"/>
</dbReference>
<evidence type="ECO:0000256" key="3">
    <source>
        <dbReference type="ARBA" id="ARBA00012693"/>
    </source>
</evidence>
<comment type="catalytic activity">
    <reaction evidence="8">
        <text>D-arabinose 5-phosphate + phosphoenolpyruvate + H2O = 3-deoxy-alpha-D-manno-2-octulosonate-8-phosphate + phosphate</text>
        <dbReference type="Rhea" id="RHEA:14053"/>
        <dbReference type="ChEBI" id="CHEBI:15377"/>
        <dbReference type="ChEBI" id="CHEBI:43474"/>
        <dbReference type="ChEBI" id="CHEBI:57693"/>
        <dbReference type="ChEBI" id="CHEBI:58702"/>
        <dbReference type="ChEBI" id="CHEBI:85985"/>
        <dbReference type="EC" id="2.5.1.55"/>
    </reaction>
</comment>
<dbReference type="AlphaFoldDB" id="A0AAN9JAA1"/>
<dbReference type="InterPro" id="IPR006218">
    <property type="entry name" value="DAHP1/KDSA"/>
</dbReference>
<dbReference type="GO" id="GO:0009860">
    <property type="term" value="P:pollen tube growth"/>
    <property type="evidence" value="ECO:0007669"/>
    <property type="project" value="UniProtKB-ARBA"/>
</dbReference>
<accession>A0AAN9JAA1</accession>
<keyword evidence="7" id="KW-0961">Cell wall biogenesis/degradation</keyword>
<evidence type="ECO:0000313" key="13">
    <source>
        <dbReference type="EMBL" id="KAK7295257.1"/>
    </source>
</evidence>
<evidence type="ECO:0000256" key="6">
    <source>
        <dbReference type="ARBA" id="ARBA00022990"/>
    </source>
</evidence>
<dbReference type="Pfam" id="PF00793">
    <property type="entry name" value="DAHP_synth_1"/>
    <property type="match status" value="1"/>
</dbReference>
<evidence type="ECO:0000256" key="9">
    <source>
        <dbReference type="ARBA" id="ARBA00056243"/>
    </source>
</evidence>
<sequence length="681" mass="76260">MPSVASRFSECWIRSSECGFDGRLLGLVRLSEWVFHPSELGCLAQACRISLERVDTVLLGSLRRFVLPLGFCEWLSFSLAFLSLLFSYPLGITPLAFQWRCVLCETRWWSGLDDIWMIVEVFQNGDEMRDYKAVGPWFVMNEILRRDVYSVRAEKPIVDMPFYDEVYVLCIMAVYTFAAALCHCCNPMGMRRHPISWMQQFISRASEAVTVYGDGLNWVTCTWELNPNHVGLYDVRRRSVKRLRSKRFDWLQCMTTVPRAISLGVSVPSLPEDSRWASLFYRFSSSSLLFFFSPLFFEPSIDGKIRLFVDKETALSSSCGVLSPASEPSSCLLTFFTPDLTFFWSAILIPSLLINHQGQPTSYATTQPLRSQSHSYCLTHSSPHSSSFSVKMDSSALLYSHLKAAEPFFLLAGPNVIESEEHILRMAKHIKGIASKVGLPLVFKSSFDKANRTSSKSFRGPGMAEGLKILEKVKIAYDIPIVTDVHESIQCEPVGRVADIIQIPAFLCRQTDLLVAAAKTGKVINIKKGQFCAPSVMTNSAEKVRLAGNPNVMVCERGTMFGYNDLIVDPRNLEWMREANCPIVADITHSLQQPAGKKLDGGGVASGGLRELIPCIARTAVAVGVDGIFMEVHDDPLNAPVDGPTQWPLRHLEELLEELVAIAKVSKGKQRFNIDLTPFRE</sequence>
<organism evidence="13 14">
    <name type="scientific">Clitoria ternatea</name>
    <name type="common">Butterfly pea</name>
    <dbReference type="NCBI Taxonomy" id="43366"/>
    <lineage>
        <taxon>Eukaryota</taxon>
        <taxon>Viridiplantae</taxon>
        <taxon>Streptophyta</taxon>
        <taxon>Embryophyta</taxon>
        <taxon>Tracheophyta</taxon>
        <taxon>Spermatophyta</taxon>
        <taxon>Magnoliopsida</taxon>
        <taxon>eudicotyledons</taxon>
        <taxon>Gunneridae</taxon>
        <taxon>Pentapetalae</taxon>
        <taxon>rosids</taxon>
        <taxon>fabids</taxon>
        <taxon>Fabales</taxon>
        <taxon>Fabaceae</taxon>
        <taxon>Papilionoideae</taxon>
        <taxon>50 kb inversion clade</taxon>
        <taxon>NPAAA clade</taxon>
        <taxon>indigoferoid/millettioid clade</taxon>
        <taxon>Phaseoleae</taxon>
        <taxon>Clitoria</taxon>
    </lineage>
</organism>
<name>A0AAN9JAA1_CLITE</name>
<dbReference type="Gene3D" id="3.20.20.70">
    <property type="entry name" value="Aldolase class I"/>
    <property type="match status" value="1"/>
</dbReference>
<evidence type="ECO:0000256" key="8">
    <source>
        <dbReference type="ARBA" id="ARBA00049112"/>
    </source>
</evidence>
<comment type="subcellular location">
    <subcellularLocation>
        <location evidence="1">Cytoplasm</location>
    </subcellularLocation>
</comment>
<dbReference type="SUPFAM" id="SSF51569">
    <property type="entry name" value="Aldolase"/>
    <property type="match status" value="1"/>
</dbReference>
<keyword evidence="4" id="KW-0963">Cytoplasm</keyword>
<evidence type="ECO:0000256" key="1">
    <source>
        <dbReference type="ARBA" id="ARBA00004496"/>
    </source>
</evidence>
<reference evidence="13 14" key="1">
    <citation type="submission" date="2024-01" db="EMBL/GenBank/DDBJ databases">
        <title>The genomes of 5 underutilized Papilionoideae crops provide insights into root nodulation and disease resistance.</title>
        <authorList>
            <person name="Yuan L."/>
        </authorList>
    </citation>
    <scope>NUCLEOTIDE SEQUENCE [LARGE SCALE GENOMIC DNA]</scope>
    <source>
        <strain evidence="13">LY-2023</strain>
        <tissue evidence="13">Leaf</tissue>
    </source>
</reference>
<evidence type="ECO:0000256" key="5">
    <source>
        <dbReference type="ARBA" id="ARBA00022679"/>
    </source>
</evidence>
<evidence type="ECO:0000313" key="14">
    <source>
        <dbReference type="Proteomes" id="UP001359559"/>
    </source>
</evidence>
<keyword evidence="14" id="KW-1185">Reference proteome</keyword>
<dbReference type="GO" id="GO:0005737">
    <property type="term" value="C:cytoplasm"/>
    <property type="evidence" value="ECO:0007669"/>
    <property type="project" value="UniProtKB-SubCell"/>
</dbReference>
<keyword evidence="6" id="KW-0007">Acetylation</keyword>
<evidence type="ECO:0000256" key="4">
    <source>
        <dbReference type="ARBA" id="ARBA00022490"/>
    </source>
</evidence>
<comment type="function">
    <text evidence="9">Catalyzes the stereospecific condensation of D-arabinose 5-phosphate and phosphoenolpyruvate to form 3-deoxy-D-manno-octulosonate 8-phosphate (KDO-8-phosphate) and inorganic phosphate. Involved in the biosynthesis of 3-deoxy-D-manno-octulosonate (KDO) which is an indispensable component of rhamnogalacturonan II (RG-II), a structurally complex pectic polysaccharide of the primary cell wall. RG-II is essential for the cell wall integrity of rapidly growing tissues and pollen tube growth and elongation.</text>
</comment>
<dbReference type="Proteomes" id="UP001359559">
    <property type="component" value="Unassembled WGS sequence"/>
</dbReference>
<dbReference type="EMBL" id="JAYKXN010000004">
    <property type="protein sequence ID" value="KAK7295257.1"/>
    <property type="molecule type" value="Genomic_DNA"/>
</dbReference>
<gene>
    <name evidence="13" type="ORF">RJT34_18163</name>
</gene>
<dbReference type="PANTHER" id="PTHR21057">
    <property type="entry name" value="PHOSPHO-2-DEHYDRO-3-DEOXYHEPTONATE ALDOLASE"/>
    <property type="match status" value="1"/>
</dbReference>
<keyword evidence="5" id="KW-0808">Transferase</keyword>
<dbReference type="InterPro" id="IPR006269">
    <property type="entry name" value="KDO8P_synthase"/>
</dbReference>
<evidence type="ECO:0000256" key="7">
    <source>
        <dbReference type="ARBA" id="ARBA00023316"/>
    </source>
</evidence>
<protein>
    <recommendedName>
        <fullName evidence="3">3-deoxy-8-phosphooctulonate synthase</fullName>
        <ecNumber evidence="3">2.5.1.55</ecNumber>
    </recommendedName>
    <alternativeName>
        <fullName evidence="11">3-deoxy-D-manno-octulosonic acid 8-phosphate synthase</fullName>
    </alternativeName>
    <alternativeName>
        <fullName evidence="10">Phospho-2-dehydro-3-deoxyoctonate aldolase</fullName>
    </alternativeName>
</protein>
<dbReference type="HAMAP" id="MF_00056">
    <property type="entry name" value="KDO8P_synth"/>
    <property type="match status" value="1"/>
</dbReference>
<dbReference type="NCBIfam" id="TIGR01362">
    <property type="entry name" value="KDO8P_synth"/>
    <property type="match status" value="1"/>
</dbReference>
<dbReference type="EC" id="2.5.1.55" evidence="3"/>
<dbReference type="FunFam" id="3.20.20.70:FF:000254">
    <property type="entry name" value="2-dehydro-3-deoxyphosphooctonate aldolase 2"/>
    <property type="match status" value="1"/>
</dbReference>
<evidence type="ECO:0000256" key="10">
    <source>
        <dbReference type="ARBA" id="ARBA00076090"/>
    </source>
</evidence>
<dbReference type="InterPro" id="IPR013785">
    <property type="entry name" value="Aldolase_TIM"/>
</dbReference>
<evidence type="ECO:0000259" key="12">
    <source>
        <dbReference type="Pfam" id="PF00793"/>
    </source>
</evidence>
<evidence type="ECO:0000256" key="11">
    <source>
        <dbReference type="ARBA" id="ARBA00080254"/>
    </source>
</evidence>
<dbReference type="GO" id="GO:0046364">
    <property type="term" value="P:monosaccharide biosynthetic process"/>
    <property type="evidence" value="ECO:0007669"/>
    <property type="project" value="UniProtKB-ARBA"/>
</dbReference>